<dbReference type="Proteomes" id="UP000234462">
    <property type="component" value="Unassembled WGS sequence"/>
</dbReference>
<reference evidence="7" key="1">
    <citation type="submission" date="2017-03" db="EMBL/GenBank/DDBJ databases">
        <authorList>
            <person name="Monnet C."/>
        </authorList>
    </citation>
    <scope>NUCLEOTIDE SEQUENCE [LARGE SCALE GENOMIC DNA]</scope>
    <source>
        <strain evidence="7">SJ5-8</strain>
    </source>
</reference>
<dbReference type="AlphaFoldDB" id="A0A2H1L5Q9"/>
<dbReference type="PROSITE" id="PS51257">
    <property type="entry name" value="PROKAR_LIPOPROTEIN"/>
    <property type="match status" value="1"/>
</dbReference>
<dbReference type="InterPro" id="IPR001764">
    <property type="entry name" value="Glyco_hydro_3_N"/>
</dbReference>
<name>A0A2H1L5Q9_9MICO</name>
<organism evidence="6 7">
    <name type="scientific">Brevibacterium jeotgali</name>
    <dbReference type="NCBI Taxonomy" id="1262550"/>
    <lineage>
        <taxon>Bacteria</taxon>
        <taxon>Bacillati</taxon>
        <taxon>Actinomycetota</taxon>
        <taxon>Actinomycetes</taxon>
        <taxon>Micrococcales</taxon>
        <taxon>Brevibacteriaceae</taxon>
        <taxon>Brevibacterium</taxon>
    </lineage>
</organism>
<keyword evidence="2 6" id="KW-0378">Hydrolase</keyword>
<dbReference type="InterPro" id="IPR036962">
    <property type="entry name" value="Glyco_hydro_3_N_sf"/>
</dbReference>
<comment type="similarity">
    <text evidence="1">Belongs to the glycosyl hydrolase 3 family.</text>
</comment>
<feature type="domain" description="Glycoside hydrolase family 3 N-terminal" evidence="5">
    <location>
        <begin position="99"/>
        <end position="397"/>
    </location>
</feature>
<dbReference type="Pfam" id="PF00933">
    <property type="entry name" value="Glyco_hydro_3"/>
    <property type="match status" value="1"/>
</dbReference>
<dbReference type="GO" id="GO:0004563">
    <property type="term" value="F:beta-N-acetylhexosaminidase activity"/>
    <property type="evidence" value="ECO:0007669"/>
    <property type="project" value="UniProtKB-EC"/>
</dbReference>
<dbReference type="Gene3D" id="3.20.20.300">
    <property type="entry name" value="Glycoside hydrolase, family 3, N-terminal domain"/>
    <property type="match status" value="1"/>
</dbReference>
<dbReference type="InterPro" id="IPR017853">
    <property type="entry name" value="GH"/>
</dbReference>
<protein>
    <submittedName>
        <fullName evidence="6">Beta-N-acetylhexosaminidase</fullName>
        <ecNumber evidence="6">3.2.1.52</ecNumber>
    </submittedName>
</protein>
<evidence type="ECO:0000256" key="3">
    <source>
        <dbReference type="ARBA" id="ARBA00023295"/>
    </source>
</evidence>
<dbReference type="GO" id="GO:0005975">
    <property type="term" value="P:carbohydrate metabolic process"/>
    <property type="evidence" value="ECO:0007669"/>
    <property type="project" value="InterPro"/>
</dbReference>
<gene>
    <name evidence="6" type="ORF">BJEO58_01841</name>
</gene>
<evidence type="ECO:0000313" key="6">
    <source>
        <dbReference type="EMBL" id="SMY12247.1"/>
    </source>
</evidence>
<proteinExistence type="inferred from homology"/>
<dbReference type="PANTHER" id="PTHR30480:SF16">
    <property type="entry name" value="GLYCOSIDE HYDROLASE FAMILY 3 DOMAIN PROTEIN"/>
    <property type="match status" value="1"/>
</dbReference>
<evidence type="ECO:0000256" key="1">
    <source>
        <dbReference type="ARBA" id="ARBA00005336"/>
    </source>
</evidence>
<dbReference type="SUPFAM" id="SSF51445">
    <property type="entry name" value="(Trans)glycosidases"/>
    <property type="match status" value="1"/>
</dbReference>
<dbReference type="EMBL" id="FXZM01000008">
    <property type="protein sequence ID" value="SMY12247.1"/>
    <property type="molecule type" value="Genomic_DNA"/>
</dbReference>
<dbReference type="EC" id="3.2.1.52" evidence="6"/>
<sequence length="559" mass="55575">MDAMRTSFGVVGAAAALVLTGCSSEPPDGDAGDALQPTGTSAVGEAAGDPGAHATADTEAPPADGVTDDDVEAAADIVEDMDDVELVGSVVMFTYNGTDVDAAADTVNERHLAGAIVMGHNLSDGAGADEVRGVTDTLAAAAGDRGWPVAIGVDQEGGPVARLDDAALEFPPLMAAGAADDADITRAAIEAQGVDLRNLGFTADFAPVADLTIGAEDPVINLRSPGDDPERVSEVVAAAVSGYTETGLASSAKHFPGHGALTVDSHEELPVSEDSLDELAGDSFEPFRTATESGAPMVLVGHIGLPGAEDLPATLNPDVYDALREDVGFDGVAITDALNMGAVTEEPGQETVKAIAAGADLALMPPDSGEAVGALSEALASGDLSRERVVEASTRVVAMQLWQARIGAVGGAAAEGAGHDEDASAAADDALTDLADASLTVLVGECRIEEPADAVTVTGGSDAARAAFTEAAEEAGLSVGDGGTTVSLGAGDGAVGADVVVGTTGPWDVEDAAADTTLEVYDDNPYAFAAVAKYLAGDLEAQGSSPVELSIDAPDCAAG</sequence>
<evidence type="ECO:0000313" key="7">
    <source>
        <dbReference type="Proteomes" id="UP000234462"/>
    </source>
</evidence>
<dbReference type="InterPro" id="IPR050226">
    <property type="entry name" value="NagZ_Beta-hexosaminidase"/>
</dbReference>
<accession>A0A2H1L5Q9</accession>
<evidence type="ECO:0000259" key="5">
    <source>
        <dbReference type="Pfam" id="PF00933"/>
    </source>
</evidence>
<dbReference type="PANTHER" id="PTHR30480">
    <property type="entry name" value="BETA-HEXOSAMINIDASE-RELATED"/>
    <property type="match status" value="1"/>
</dbReference>
<dbReference type="GO" id="GO:0009254">
    <property type="term" value="P:peptidoglycan turnover"/>
    <property type="evidence" value="ECO:0007669"/>
    <property type="project" value="TreeGrafter"/>
</dbReference>
<keyword evidence="7" id="KW-1185">Reference proteome</keyword>
<evidence type="ECO:0000256" key="2">
    <source>
        <dbReference type="ARBA" id="ARBA00022801"/>
    </source>
</evidence>
<evidence type="ECO:0000256" key="4">
    <source>
        <dbReference type="SAM" id="MobiDB-lite"/>
    </source>
</evidence>
<feature type="region of interest" description="Disordered" evidence="4">
    <location>
        <begin position="24"/>
        <end position="66"/>
    </location>
</feature>
<keyword evidence="3 6" id="KW-0326">Glycosidase</keyword>